<gene>
    <name evidence="3" type="ORF">GCM10007964_22070</name>
</gene>
<evidence type="ECO:0000313" key="3">
    <source>
        <dbReference type="EMBL" id="GGK79001.1"/>
    </source>
</evidence>
<organism evidence="3 4">
    <name type="scientific">Sphaerisporangium melleum</name>
    <dbReference type="NCBI Taxonomy" id="321316"/>
    <lineage>
        <taxon>Bacteria</taxon>
        <taxon>Bacillati</taxon>
        <taxon>Actinomycetota</taxon>
        <taxon>Actinomycetes</taxon>
        <taxon>Streptosporangiales</taxon>
        <taxon>Streptosporangiaceae</taxon>
        <taxon>Sphaerisporangium</taxon>
    </lineage>
</organism>
<keyword evidence="1" id="KW-1133">Transmembrane helix</keyword>
<feature type="domain" description="Inositolphosphotransferase Aur1/Ipt1" evidence="2">
    <location>
        <begin position="1"/>
        <end position="62"/>
    </location>
</feature>
<comment type="caution">
    <text evidence="3">The sequence shown here is derived from an EMBL/GenBank/DDBJ whole genome shotgun (WGS) entry which is preliminary data.</text>
</comment>
<protein>
    <recommendedName>
        <fullName evidence="2">Inositolphosphotransferase Aur1/Ipt1 domain-containing protein</fullName>
    </recommendedName>
</protein>
<keyword evidence="4" id="KW-1185">Reference proteome</keyword>
<dbReference type="InterPro" id="IPR026841">
    <property type="entry name" value="Aur1/Ipt1"/>
</dbReference>
<evidence type="ECO:0000256" key="1">
    <source>
        <dbReference type="SAM" id="Phobius"/>
    </source>
</evidence>
<dbReference type="AlphaFoldDB" id="A0A917R032"/>
<reference evidence="3" key="2">
    <citation type="submission" date="2020-09" db="EMBL/GenBank/DDBJ databases">
        <authorList>
            <person name="Sun Q."/>
            <person name="Ohkuma M."/>
        </authorList>
    </citation>
    <scope>NUCLEOTIDE SEQUENCE</scope>
    <source>
        <strain evidence="3">JCM 13064</strain>
    </source>
</reference>
<keyword evidence="1" id="KW-0472">Membrane</keyword>
<sequence length="90" mass="10229">MHTGWSLWCAYAVWYALRVSHPRLARAAWLFPLGMVAVVLTTGNHYVLDLAGSATLLIVSITVASAWTHLTERRRARNQHSRSWSTRRTP</sequence>
<reference evidence="3" key="1">
    <citation type="journal article" date="2014" name="Int. J. Syst. Evol. Microbiol.">
        <title>Complete genome sequence of Corynebacterium casei LMG S-19264T (=DSM 44701T), isolated from a smear-ripened cheese.</title>
        <authorList>
            <consortium name="US DOE Joint Genome Institute (JGI-PGF)"/>
            <person name="Walter F."/>
            <person name="Albersmeier A."/>
            <person name="Kalinowski J."/>
            <person name="Ruckert C."/>
        </authorList>
    </citation>
    <scope>NUCLEOTIDE SEQUENCE</scope>
    <source>
        <strain evidence="3">JCM 13064</strain>
    </source>
</reference>
<proteinExistence type="predicted"/>
<evidence type="ECO:0000313" key="4">
    <source>
        <dbReference type="Proteomes" id="UP000645217"/>
    </source>
</evidence>
<feature type="transmembrane region" description="Helical" evidence="1">
    <location>
        <begin position="51"/>
        <end position="70"/>
    </location>
</feature>
<dbReference type="Proteomes" id="UP000645217">
    <property type="component" value="Unassembled WGS sequence"/>
</dbReference>
<name>A0A917R032_9ACTN</name>
<dbReference type="EMBL" id="BMNT01000010">
    <property type="protein sequence ID" value="GGK79001.1"/>
    <property type="molecule type" value="Genomic_DNA"/>
</dbReference>
<dbReference type="GO" id="GO:0016020">
    <property type="term" value="C:membrane"/>
    <property type="evidence" value="ECO:0007669"/>
    <property type="project" value="UniProtKB-SubCell"/>
</dbReference>
<dbReference type="Pfam" id="PF14378">
    <property type="entry name" value="PAP2_3"/>
    <property type="match status" value="1"/>
</dbReference>
<keyword evidence="1" id="KW-0812">Transmembrane</keyword>
<accession>A0A917R032</accession>
<evidence type="ECO:0000259" key="2">
    <source>
        <dbReference type="Pfam" id="PF14378"/>
    </source>
</evidence>
<dbReference type="RefSeq" id="WP_203968247.1">
    <property type="nucleotide sequence ID" value="NZ_BMNT01000010.1"/>
</dbReference>